<keyword evidence="3" id="KW-1185">Reference proteome</keyword>
<name>A0ABQ7FXN4_DUNSA</name>
<organism evidence="2 3">
    <name type="scientific">Dunaliella salina</name>
    <name type="common">Green alga</name>
    <name type="synonym">Protococcus salinus</name>
    <dbReference type="NCBI Taxonomy" id="3046"/>
    <lineage>
        <taxon>Eukaryota</taxon>
        <taxon>Viridiplantae</taxon>
        <taxon>Chlorophyta</taxon>
        <taxon>core chlorophytes</taxon>
        <taxon>Chlorophyceae</taxon>
        <taxon>CS clade</taxon>
        <taxon>Chlamydomonadales</taxon>
        <taxon>Dunaliellaceae</taxon>
        <taxon>Dunaliella</taxon>
    </lineage>
</organism>
<feature type="region of interest" description="Disordered" evidence="1">
    <location>
        <begin position="363"/>
        <end position="398"/>
    </location>
</feature>
<accession>A0ABQ7FXN4</accession>
<evidence type="ECO:0000313" key="2">
    <source>
        <dbReference type="EMBL" id="KAF5827107.1"/>
    </source>
</evidence>
<sequence>MINEKCQFAFDRYWNVAHAVTGFLESNLGRLPRPNHLVSTVCVPGCVQLIAWVTSQQDDPGAYLYSGSPSTSMTASAVSLPASALDMEQLCAALAQVAPGLPAHSVQLQFGLPSRFAPLPLPAPSHSRSTAAVDIVEILPPCLDHEKVSRRRQEMLLHIVCTLHEEMQPLRILLVGQHGELILEEDIRVKIQEESQVLRLRLPIMPSCALTGDRGVSTLRLLIVPALSGPVPRVLGEAKGNAQAAPAAGPGQPRCNADGMQHQEHIQGGQGIPQDVLQKQYEEWLKGGGPTPHLTAVSTPVHCTIVYASATLLVAPPVISQELQHLWQELLRAAHEENLAALQAIQEADGGGLPEPSLQAAVQAGAVQPPTAAPPDAGEESEPAPPPLSHPTEPSQTLGAQAQFPGAAAPATSPSAAGALDVDKEYHDEAARGRTAPGQSLSSEQAMSEITAPLPPMEVSFTLGGWEDLTVPDAERLSLEIPEASAIPQESRAMPAALETVPEHEVPVTAATWTYHYQQLIHDLAIVHAPGTQQQQPREIQDPNLHPVPGAFSSAGLESPALLDESEKHLLDYCRANAHLLPATLKLLSEERHPPDGWSVQPGRVMCSTWNDEKAS</sequence>
<dbReference type="Proteomes" id="UP000815325">
    <property type="component" value="Unassembled WGS sequence"/>
</dbReference>
<evidence type="ECO:0000256" key="1">
    <source>
        <dbReference type="SAM" id="MobiDB-lite"/>
    </source>
</evidence>
<comment type="caution">
    <text evidence="2">The sequence shown here is derived from an EMBL/GenBank/DDBJ whole genome shotgun (WGS) entry which is preliminary data.</text>
</comment>
<dbReference type="EMBL" id="MU070589">
    <property type="protein sequence ID" value="KAF5827107.1"/>
    <property type="molecule type" value="Genomic_DNA"/>
</dbReference>
<evidence type="ECO:0000313" key="3">
    <source>
        <dbReference type="Proteomes" id="UP000815325"/>
    </source>
</evidence>
<proteinExistence type="predicted"/>
<gene>
    <name evidence="2" type="ORF">DUNSADRAFT_1313</name>
</gene>
<protein>
    <submittedName>
        <fullName evidence="2">Uncharacterized protein</fullName>
    </submittedName>
</protein>
<reference evidence="2" key="1">
    <citation type="submission" date="2017-08" db="EMBL/GenBank/DDBJ databases">
        <authorList>
            <person name="Polle J.E."/>
            <person name="Barry K."/>
            <person name="Cushman J."/>
            <person name="Schmutz J."/>
            <person name="Tran D."/>
            <person name="Hathwaick L.T."/>
            <person name="Yim W.C."/>
            <person name="Jenkins J."/>
            <person name="Mckie-Krisberg Z.M."/>
            <person name="Prochnik S."/>
            <person name="Lindquist E."/>
            <person name="Dockter R.B."/>
            <person name="Adam C."/>
            <person name="Molina H."/>
            <person name="Bunkerborg J."/>
            <person name="Jin E."/>
            <person name="Buchheim M."/>
            <person name="Magnuson J."/>
        </authorList>
    </citation>
    <scope>NUCLEOTIDE SEQUENCE</scope>
    <source>
        <strain evidence="2">CCAP 19/18</strain>
    </source>
</reference>